<dbReference type="GO" id="GO:0006360">
    <property type="term" value="P:transcription by RNA polymerase I"/>
    <property type="evidence" value="ECO:0007669"/>
    <property type="project" value="InterPro"/>
</dbReference>
<proteinExistence type="inferred from homology"/>
<dbReference type="Pfam" id="PF04112">
    <property type="entry name" value="Mak10"/>
    <property type="match status" value="1"/>
</dbReference>
<dbReference type="PANTHER" id="PTHR21373:SF0">
    <property type="entry name" value="N-ALPHA-ACETYLTRANSFERASE 35, NATC AUXILIARY SUBUNIT"/>
    <property type="match status" value="1"/>
</dbReference>
<evidence type="ECO:0000259" key="8">
    <source>
        <dbReference type="Pfam" id="PF04112"/>
    </source>
</evidence>
<evidence type="ECO:0000259" key="9">
    <source>
        <dbReference type="Pfam" id="PF25789"/>
    </source>
</evidence>
<dbReference type="GO" id="GO:0000272">
    <property type="term" value="P:polysaccharide catabolic process"/>
    <property type="evidence" value="ECO:0007669"/>
    <property type="project" value="InterPro"/>
</dbReference>
<evidence type="ECO:0000256" key="6">
    <source>
        <dbReference type="ARBA" id="ARBA00023295"/>
    </source>
</evidence>
<dbReference type="Gene3D" id="3.20.20.80">
    <property type="entry name" value="Glycosidases"/>
    <property type="match status" value="1"/>
</dbReference>
<dbReference type="GO" id="GO:0031417">
    <property type="term" value="C:NatC complex"/>
    <property type="evidence" value="ECO:0007669"/>
    <property type="project" value="InterPro"/>
</dbReference>
<dbReference type="Pfam" id="PF00150">
    <property type="entry name" value="Cellulase"/>
    <property type="match status" value="1"/>
</dbReference>
<protein>
    <submittedName>
        <fullName evidence="10">Glycoside hydrolase</fullName>
    </submittedName>
</protein>
<evidence type="ECO:0000256" key="5">
    <source>
        <dbReference type="ARBA" id="ARBA00022801"/>
    </source>
</evidence>
<evidence type="ECO:0000259" key="7">
    <source>
        <dbReference type="Pfam" id="PF00150"/>
    </source>
</evidence>
<dbReference type="InterPro" id="IPR007244">
    <property type="entry name" value="Naa35_N"/>
</dbReference>
<dbReference type="InterPro" id="IPR013240">
    <property type="entry name" value="DNA-dir_RNA_pol1_su_RPA34"/>
</dbReference>
<dbReference type="InterPro" id="IPR017853">
    <property type="entry name" value="GH"/>
</dbReference>
<evidence type="ECO:0000256" key="4">
    <source>
        <dbReference type="ARBA" id="ARBA00022490"/>
    </source>
</evidence>
<dbReference type="InterPro" id="IPR057982">
    <property type="entry name" value="TPR_NAA35"/>
</dbReference>
<dbReference type="Gene3D" id="6.20.250.70">
    <property type="match status" value="1"/>
</dbReference>
<comment type="subcellular location">
    <subcellularLocation>
        <location evidence="1">Cytoplasm</location>
    </subcellularLocation>
</comment>
<evidence type="ECO:0000313" key="10">
    <source>
        <dbReference type="EMBL" id="GAW03143.1"/>
    </source>
</evidence>
<keyword evidence="5 10" id="KW-0378">Hydrolase</keyword>
<comment type="similarity">
    <text evidence="3">Belongs to the MAK10 family.</text>
</comment>
<feature type="domain" description="Glycoside hydrolase family 5" evidence="7">
    <location>
        <begin position="945"/>
        <end position="1092"/>
    </location>
</feature>
<dbReference type="GO" id="GO:0004553">
    <property type="term" value="F:hydrolase activity, hydrolyzing O-glycosyl compounds"/>
    <property type="evidence" value="ECO:0007669"/>
    <property type="project" value="InterPro"/>
</dbReference>
<dbReference type="Pfam" id="PF25789">
    <property type="entry name" value="TPR_NAA35"/>
    <property type="match status" value="1"/>
</dbReference>
<evidence type="ECO:0000313" key="11">
    <source>
        <dbReference type="Proteomes" id="UP000188533"/>
    </source>
</evidence>
<evidence type="ECO:0000256" key="1">
    <source>
        <dbReference type="ARBA" id="ARBA00004496"/>
    </source>
</evidence>
<evidence type="ECO:0000256" key="2">
    <source>
        <dbReference type="ARBA" id="ARBA00005641"/>
    </source>
</evidence>
<reference evidence="10 11" key="2">
    <citation type="submission" date="2017-02" db="EMBL/GenBank/DDBJ databases">
        <title>A genome survey and senescence transcriptome analysis in Lentinula edodes.</title>
        <authorList>
            <person name="Sakamoto Y."/>
            <person name="Nakade K."/>
            <person name="Sato S."/>
            <person name="Yoshida Y."/>
            <person name="Miyazaki K."/>
            <person name="Natsume S."/>
            <person name="Konno N."/>
        </authorList>
    </citation>
    <scope>NUCLEOTIDE SEQUENCE [LARGE SCALE GENOMIC DNA]</scope>
    <source>
        <strain evidence="10 11">NBRC 111202</strain>
    </source>
</reference>
<comment type="caution">
    <text evidence="10">The sequence shown here is derived from an EMBL/GenBank/DDBJ whole genome shotgun (WGS) entry which is preliminary data.</text>
</comment>
<evidence type="ECO:0000256" key="3">
    <source>
        <dbReference type="ARBA" id="ARBA00006289"/>
    </source>
</evidence>
<dbReference type="EMBL" id="BDGU01000133">
    <property type="protein sequence ID" value="GAW03143.1"/>
    <property type="molecule type" value="Genomic_DNA"/>
</dbReference>
<accession>A0A1Q3E7D3</accession>
<keyword evidence="6" id="KW-0326">Glycosidase</keyword>
<dbReference type="AlphaFoldDB" id="A0A1Q3E7D3"/>
<reference evidence="10 11" key="1">
    <citation type="submission" date="2016-08" db="EMBL/GenBank/DDBJ databases">
        <authorList>
            <consortium name="Lentinula edodes genome sequencing consortium"/>
            <person name="Sakamoto Y."/>
            <person name="Nakade K."/>
            <person name="Sato S."/>
            <person name="Yoshida Y."/>
            <person name="Miyazaki K."/>
            <person name="Natsume S."/>
            <person name="Konno N."/>
        </authorList>
    </citation>
    <scope>NUCLEOTIDE SEQUENCE [LARGE SCALE GENOMIC DNA]</scope>
    <source>
        <strain evidence="10 11">NBRC 111202</strain>
    </source>
</reference>
<dbReference type="STRING" id="5353.A0A1Q3E7D3"/>
<keyword evidence="4" id="KW-0963">Cytoplasm</keyword>
<dbReference type="Pfam" id="PF08208">
    <property type="entry name" value="RNA_polI_A34"/>
    <property type="match status" value="1"/>
</dbReference>
<feature type="domain" description="NAA35-like TPR repeats" evidence="9">
    <location>
        <begin position="493"/>
        <end position="656"/>
    </location>
</feature>
<feature type="domain" description="NAA35-like N-terminal" evidence="8">
    <location>
        <begin position="181"/>
        <end position="339"/>
    </location>
</feature>
<dbReference type="Proteomes" id="UP000188533">
    <property type="component" value="Unassembled WGS sequence"/>
</dbReference>
<name>A0A1Q3E7D3_LENED</name>
<dbReference type="SUPFAM" id="SSF51445">
    <property type="entry name" value="(Trans)glycosidases"/>
    <property type="match status" value="1"/>
</dbReference>
<comment type="similarity">
    <text evidence="2">Belongs to the glycosyl hydrolase 5 (cellulase A) family.</text>
</comment>
<dbReference type="InterPro" id="IPR057983">
    <property type="entry name" value="NAA35-like_N"/>
</dbReference>
<keyword evidence="11" id="KW-1185">Reference proteome</keyword>
<sequence>MALVENAETHDEWDWDTFKKDPELELWVIRVPNGVKPKHLENMTISLPESYDVWNVCSSSTSGNGDIGGVEVGRLDEEGTAGGGEEMRGLSCLLPRKKKHGELYIAPTPITRHLLISAQIPKPSSSEDYSMPTQNLPRFSYPQELLKHRFVAFGSTKVAVDHDDEAGSAHAFSLWLHKMDPGSIVAIDAFSLSDAMTATEIGEPRLDTGIQLENTERPQFDPLTPLLPEEICWIIDRSMAYETEWHASNPLAHTVFTLLYVHCLNDVDPDVLPFLPMIDLDSSRPLELITVILRAYTSGLLKSCSLAWNELSKGSLLDTEDWQSDKSDVSLLEGWPVRAAIARLDTALAWLSTTTKVPPSWQEALKIRVQFRRTILLLLNSTESLPRGPEDFNELLQSARHLLSVIRAHPCESISSSSPAHAAFDPYIARQLNTFLPVRVIDVPSLEQTCDAYERLLNGWEDLAKLSNTYQLSTWNQVGFHQSWFGAPAAQPAYIRSCAQTLFYDGIQIIHNQPQSWLVDRLFEETIGVSYHVFAQHWGGQGSASLLDLERKIIHTIIPHIRGLWNNPARRRRFLVKSIYDWHIIYDTLCVLVEGLDVSDDIDPVTFRTLNQFSQAVVPWRLASITEVILSGFQLELYHPLERPFAYWFAAQVTDVHLNYLDVLLKGMAGVVPQESPSRKEMQFQQHFLVALQAMSMAMFVSLIRSLHPNTIFDQWEQLRANLHRRYKWSFKTAYDMCEFEPVVLEPDFTQFLREVHVIQDLGRERGQNEEIADNARDIKGNAQRYSLRSPSEYFELAQRLLRSLISTNNTGTLNGNWGHDRMKLLQGMSEACQELRPYLDESSSDAGDTSQISVTKLDWTRSSPNTFGPRPMSLLKVSGTKIVDEKGEEVILRGAGLGGWMNMENFISGYPGCEYQIRAALAETIGAEKSEFFFDKFLEYFFQESDAKFFSSLGLNCIRLPFNYHHFEDDMNPRILKESGFKHLDRVIDLCSQYNIYTILDLHTAPGGQNTDWHSDHGGHIANFWNQKDFQDRTIWLWEQLAVHYKGNKWIAGYNPLNEPTDPYHIRVIAFYDRVYTAIRAVDPEHAIFFDVLSDFPQLLRITKQYEGEATEKINEVRYHVLKDQLSIYNKDRLSWSIWLYKDIGFQGMVYVSTKSAYMTKFADFLAKKHRLAVDAWGADVSAVQHVYQPLINHVLEEIPERFRDLYPAPVWKLSDRVGRLARNILVAEFLVNEWAAHFVGMDEAQLDELAKSFLFEECEKREGLNKILTDNATLVKEA</sequence>
<gene>
    <name evidence="10" type="ORF">LENED_004840</name>
</gene>
<dbReference type="InterPro" id="IPR001547">
    <property type="entry name" value="Glyco_hydro_5"/>
</dbReference>
<organism evidence="10 11">
    <name type="scientific">Lentinula edodes</name>
    <name type="common">Shiitake mushroom</name>
    <name type="synonym">Lentinus edodes</name>
    <dbReference type="NCBI Taxonomy" id="5353"/>
    <lineage>
        <taxon>Eukaryota</taxon>
        <taxon>Fungi</taxon>
        <taxon>Dikarya</taxon>
        <taxon>Basidiomycota</taxon>
        <taxon>Agaricomycotina</taxon>
        <taxon>Agaricomycetes</taxon>
        <taxon>Agaricomycetidae</taxon>
        <taxon>Agaricales</taxon>
        <taxon>Marasmiineae</taxon>
        <taxon>Omphalotaceae</taxon>
        <taxon>Lentinula</taxon>
    </lineage>
</organism>
<dbReference type="PANTHER" id="PTHR21373">
    <property type="entry name" value="GLUCOSE REPRESSIBLE PROTEIN MAK10"/>
    <property type="match status" value="1"/>
</dbReference>